<accession>A0A8T1XGT5</accession>
<dbReference type="AlphaFoldDB" id="A0A8T1XGT5"/>
<feature type="domain" description="Retrotransposon gag" evidence="2">
    <location>
        <begin position="89"/>
        <end position="181"/>
    </location>
</feature>
<feature type="compositionally biased region" description="Basic and acidic residues" evidence="1">
    <location>
        <begin position="416"/>
        <end position="425"/>
    </location>
</feature>
<reference evidence="5 6" key="1">
    <citation type="submission" date="2020-12" db="EMBL/GenBank/DDBJ databases">
        <title>Concerted genomic and epigenomic changes stabilize Arabidopsis allopolyploids.</title>
        <authorList>
            <person name="Chen Z."/>
        </authorList>
    </citation>
    <scope>NUCLEOTIDE SEQUENCE [LARGE SCALE GENOMIC DNA]</scope>
    <source>
        <strain evidence="5">As9502</strain>
        <tissue evidence="5">Leaf</tissue>
    </source>
</reference>
<evidence type="ECO:0000259" key="2">
    <source>
        <dbReference type="Pfam" id="PF03732"/>
    </source>
</evidence>
<dbReference type="InterPro" id="IPR055298">
    <property type="entry name" value="AtLOH3-like"/>
</dbReference>
<feature type="compositionally biased region" description="Polar residues" evidence="1">
    <location>
        <begin position="1"/>
        <end position="11"/>
    </location>
</feature>
<evidence type="ECO:0000256" key="1">
    <source>
        <dbReference type="SAM" id="MobiDB-lite"/>
    </source>
</evidence>
<feature type="region of interest" description="Disordered" evidence="1">
    <location>
        <begin position="298"/>
        <end position="323"/>
    </location>
</feature>
<dbReference type="PANTHER" id="PTHR11697:SF230">
    <property type="entry name" value="ZINC FINGER, MYM DOMAIN CONTAINING 1"/>
    <property type="match status" value="1"/>
</dbReference>
<protein>
    <recommendedName>
        <fullName evidence="7">Retrotransposon gag domain-containing protein</fullName>
    </recommendedName>
</protein>
<feature type="region of interest" description="Disordered" evidence="1">
    <location>
        <begin position="1"/>
        <end position="34"/>
    </location>
</feature>
<keyword evidence="6" id="KW-1185">Reference proteome</keyword>
<feature type="compositionally biased region" description="Basic and acidic residues" evidence="1">
    <location>
        <begin position="395"/>
        <end position="404"/>
    </location>
</feature>
<comment type="caution">
    <text evidence="5">The sequence shown here is derived from an EMBL/GenBank/DDBJ whole genome shotgun (WGS) entry which is preliminary data.</text>
</comment>
<feature type="compositionally biased region" description="Acidic residues" evidence="1">
    <location>
        <begin position="426"/>
        <end position="436"/>
    </location>
</feature>
<dbReference type="PANTHER" id="PTHR11697">
    <property type="entry name" value="GENERAL TRANSCRIPTION FACTOR 2-RELATED ZINC FINGER PROTEIN"/>
    <property type="match status" value="1"/>
</dbReference>
<dbReference type="OrthoDB" id="1430821at2759"/>
<feature type="compositionally biased region" description="Polar residues" evidence="1">
    <location>
        <begin position="380"/>
        <end position="392"/>
    </location>
</feature>
<feature type="region of interest" description="Disordered" evidence="1">
    <location>
        <begin position="378"/>
        <end position="436"/>
    </location>
</feature>
<evidence type="ECO:0000313" key="6">
    <source>
        <dbReference type="Proteomes" id="UP000694251"/>
    </source>
</evidence>
<evidence type="ECO:0000313" key="5">
    <source>
        <dbReference type="EMBL" id="KAG7530320.1"/>
    </source>
</evidence>
<feature type="domain" description="DUF4371" evidence="3">
    <location>
        <begin position="461"/>
        <end position="535"/>
    </location>
</feature>
<evidence type="ECO:0000259" key="3">
    <source>
        <dbReference type="Pfam" id="PF14291"/>
    </source>
</evidence>
<dbReference type="EMBL" id="JAEFBJ010000176">
    <property type="protein sequence ID" value="KAG7528500.1"/>
    <property type="molecule type" value="Genomic_DNA"/>
</dbReference>
<dbReference type="Pfam" id="PF14291">
    <property type="entry name" value="DUF4371"/>
    <property type="match status" value="1"/>
</dbReference>
<dbReference type="InterPro" id="IPR025398">
    <property type="entry name" value="DUF4371"/>
</dbReference>
<organism evidence="5 6">
    <name type="scientific">Arabidopsis suecica</name>
    <name type="common">Swedish thale-cress</name>
    <name type="synonym">Cardaminopsis suecica</name>
    <dbReference type="NCBI Taxonomy" id="45249"/>
    <lineage>
        <taxon>Eukaryota</taxon>
        <taxon>Viridiplantae</taxon>
        <taxon>Streptophyta</taxon>
        <taxon>Embryophyta</taxon>
        <taxon>Tracheophyta</taxon>
        <taxon>Spermatophyta</taxon>
        <taxon>Magnoliopsida</taxon>
        <taxon>eudicotyledons</taxon>
        <taxon>Gunneridae</taxon>
        <taxon>Pentapetalae</taxon>
        <taxon>rosids</taxon>
        <taxon>malvids</taxon>
        <taxon>Brassicales</taxon>
        <taxon>Brassicaceae</taxon>
        <taxon>Camelineae</taxon>
        <taxon>Arabidopsis</taxon>
    </lineage>
</organism>
<sequence>MADEQNQQNGPANIGAGDAPRDHRQRKGIAPPAIQNNNFEIKSGLISMIQGNKFHGLPMEDPLDHLDEFDRLCNLTKINGVSEDGFKLRLFPFSLGDKAHIWEKNLPHDSITTWDDCKKAFLSKFFSNARTARLRNEISGFSQKTGESLCEAWERFKGYTNQCPHHGFTKASLLSTLYRGVLPRIRMLLDTASNGNFQNKDVEEGWELVENLAQSDGNYNEDCYRTVRGTTYSDDKHRKEIKALNDKLDSFKSKMGRVTSWKNTNVANPQDQVYPLQQQQGQNKPFVPYNQGFVPKQQFQGNYQQPPPPGFAHQQNQGPAAPEADMKQMLQQLLHGEASGSKEMAKKISELHNKLDCSYNDLNVKMETLNTKVRYLEGHSASSSAPKQTSQLPGKEVHDPKEYAHAITLRSGKALPTREEPKTVTEDSEDQDGEDLSLEKDQADKPLEQPLDLTQCSAKSCVDVSDKEQMAMVFRFVDKHGTVKERFIGLIHVKETTSASLKCAIDSLFAKRGLSMKQLRGQGYDGASNMKGEFNWLRSLILRENSSAYYIHCFAHQLQLVVVAVAKKHFEVGDVFDMISALLNVVGASCKGKDRIREEYLKEIEEGINQGEIKIGKGLNQELSLQRPGNTR</sequence>
<dbReference type="InterPro" id="IPR005162">
    <property type="entry name" value="Retrotrans_gag_dom"/>
</dbReference>
<gene>
    <name evidence="5" type="ORF">ISN44_Un101g000070</name>
    <name evidence="4" type="ORF">ISN44_Un176g000010</name>
</gene>
<evidence type="ECO:0000313" key="4">
    <source>
        <dbReference type="EMBL" id="KAG7528500.1"/>
    </source>
</evidence>
<dbReference type="EMBL" id="JAEFBJ010000101">
    <property type="protein sequence ID" value="KAG7530320.1"/>
    <property type="molecule type" value="Genomic_DNA"/>
</dbReference>
<name>A0A8T1XGT5_ARASU</name>
<dbReference type="Proteomes" id="UP000694251">
    <property type="component" value="Unassembled WGS sequence"/>
</dbReference>
<evidence type="ECO:0008006" key="7">
    <source>
        <dbReference type="Google" id="ProtNLM"/>
    </source>
</evidence>
<proteinExistence type="predicted"/>
<dbReference type="Pfam" id="PF03732">
    <property type="entry name" value="Retrotrans_gag"/>
    <property type="match status" value="1"/>
</dbReference>